<proteinExistence type="predicted"/>
<dbReference type="EMBL" id="FTNV01000001">
    <property type="protein sequence ID" value="SIS01819.1"/>
    <property type="molecule type" value="Genomic_DNA"/>
</dbReference>
<dbReference type="STRING" id="573024.SAMN05216208_0925"/>
<reference evidence="2 3" key="1">
    <citation type="submission" date="2017-01" db="EMBL/GenBank/DDBJ databases">
        <authorList>
            <person name="Mah S.A."/>
            <person name="Swanson W.J."/>
            <person name="Moy G.W."/>
            <person name="Vacquier V.D."/>
        </authorList>
    </citation>
    <scope>NUCLEOTIDE SEQUENCE [LARGE SCALE GENOMIC DNA]</scope>
    <source>
        <strain evidence="2 3">DSM 29590</strain>
    </source>
</reference>
<dbReference type="InterPro" id="IPR009562">
    <property type="entry name" value="DUF1178"/>
</dbReference>
<dbReference type="OrthoDB" id="9799894at2"/>
<name>A0A1N7FN83_9RHOB</name>
<dbReference type="RefSeq" id="WP_076533444.1">
    <property type="nucleotide sequence ID" value="NZ_CANNEL010000001.1"/>
</dbReference>
<dbReference type="AlphaFoldDB" id="A0A1N7FN83"/>
<protein>
    <recommendedName>
        <fullName evidence="4">DUF1178 family protein</fullName>
    </recommendedName>
</protein>
<organism evidence="2 3">
    <name type="scientific">Roseovarius nanhaiticus</name>
    <dbReference type="NCBI Taxonomy" id="573024"/>
    <lineage>
        <taxon>Bacteria</taxon>
        <taxon>Pseudomonadati</taxon>
        <taxon>Pseudomonadota</taxon>
        <taxon>Alphaproteobacteria</taxon>
        <taxon>Rhodobacterales</taxon>
        <taxon>Roseobacteraceae</taxon>
        <taxon>Roseovarius</taxon>
    </lineage>
</organism>
<gene>
    <name evidence="2" type="ORF">SAMN05421666_1211</name>
</gene>
<keyword evidence="3" id="KW-1185">Reference proteome</keyword>
<sequence>MIKFSLKCAQGHVFDSWFQSADAYDTLAARGMVACAVCGDTQIAKSIMAPRIGGGHHDDTANSPEAAPRRHALAAPGSEAERAMAALRRKIEANSDYVGTDFASEARRIHEGEAPARSIHGEARPAEARKLIEDGVPILPLPFGPARKVN</sequence>
<feature type="region of interest" description="Disordered" evidence="1">
    <location>
        <begin position="50"/>
        <end position="79"/>
    </location>
</feature>
<evidence type="ECO:0008006" key="4">
    <source>
        <dbReference type="Google" id="ProtNLM"/>
    </source>
</evidence>
<evidence type="ECO:0000313" key="3">
    <source>
        <dbReference type="Proteomes" id="UP000186019"/>
    </source>
</evidence>
<evidence type="ECO:0000313" key="2">
    <source>
        <dbReference type="EMBL" id="SIS01819.1"/>
    </source>
</evidence>
<dbReference type="Proteomes" id="UP000186019">
    <property type="component" value="Unassembled WGS sequence"/>
</dbReference>
<evidence type="ECO:0000256" key="1">
    <source>
        <dbReference type="SAM" id="MobiDB-lite"/>
    </source>
</evidence>
<accession>A0A1N7FN83</accession>
<dbReference type="PIRSF" id="PIRSF032131">
    <property type="entry name" value="UCP032131"/>
    <property type="match status" value="1"/>
</dbReference>
<dbReference type="Pfam" id="PF06676">
    <property type="entry name" value="DUF1178"/>
    <property type="match status" value="1"/>
</dbReference>